<dbReference type="PRINTS" id="PR00371">
    <property type="entry name" value="FPNCR"/>
</dbReference>
<keyword evidence="6" id="KW-0521">NADP</keyword>
<feature type="domain" description="Globin" evidence="13">
    <location>
        <begin position="1"/>
        <end position="131"/>
    </location>
</feature>
<keyword evidence="11" id="KW-0813">Transport</keyword>
<dbReference type="EMBL" id="LAIR01000002">
    <property type="protein sequence ID" value="KNX38423.1"/>
    <property type="molecule type" value="Genomic_DNA"/>
</dbReference>
<evidence type="ECO:0000256" key="3">
    <source>
        <dbReference type="ARBA" id="ARBA00006401"/>
    </source>
</evidence>
<keyword evidence="11" id="KW-0561">Oxygen transport</keyword>
<evidence type="ECO:0000259" key="14">
    <source>
        <dbReference type="PROSITE" id="PS51384"/>
    </source>
</evidence>
<keyword evidence="7" id="KW-0411">Iron-sulfur</keyword>
<evidence type="ECO:0000256" key="5">
    <source>
        <dbReference type="ARBA" id="ARBA00022714"/>
    </source>
</evidence>
<evidence type="ECO:0000256" key="1">
    <source>
        <dbReference type="ARBA" id="ARBA00001970"/>
    </source>
</evidence>
<sequence>MDTEALKHTWGLAEKAGDEVPLYFYSHLFIAHPELRAMFPVSMATQRDRLVGALGRIVSNVDQLDEVTEFIQQLGRDHRRFHVVADHYGAVGASLLATLEHFLGAEWTPQVAADWAAAYGLIAKVMVQAAEESEEHSPSAWDAEVVDVDRRSLDVAVLQVRPTQRMEFEPGQSMAVELARLPRLWRYLSPANAPRRNGTLELHVQRVPGGQVSATMVKTVKVGDTVRLGAPIGQELTLPADDLRPLVMVAASTGLAPLRAHLERIDHHWQRTGEAPRVHLFHGARLPWNLYEHDLLTQLTSREWFDYTPVVSDDPTYPGERGLVGDVAARDRDWSGHVALVCGSPDMVRHTVDRLAATGLDRADIRYEQFSTPDADRSSSDVHNESGDQS</sequence>
<name>A0A0L6CLL4_9MICO</name>
<dbReference type="InterPro" id="IPR017938">
    <property type="entry name" value="Riboflavin_synthase-like_b-brl"/>
</dbReference>
<evidence type="ECO:0000256" key="12">
    <source>
        <dbReference type="SAM" id="MobiDB-lite"/>
    </source>
</evidence>
<organism evidence="15 16">
    <name type="scientific">Luteipulveratus halotolerans</name>
    <dbReference type="NCBI Taxonomy" id="1631356"/>
    <lineage>
        <taxon>Bacteria</taxon>
        <taxon>Bacillati</taxon>
        <taxon>Actinomycetota</taxon>
        <taxon>Actinomycetes</taxon>
        <taxon>Micrococcales</taxon>
        <taxon>Dermacoccaceae</taxon>
        <taxon>Luteipulveratus</taxon>
    </lineage>
</organism>
<keyword evidence="11" id="KW-0408">Iron</keyword>
<keyword evidence="8" id="KW-0520">NAD</keyword>
<dbReference type="GO" id="GO:0020037">
    <property type="term" value="F:heme binding"/>
    <property type="evidence" value="ECO:0007669"/>
    <property type="project" value="InterPro"/>
</dbReference>
<dbReference type="InterPro" id="IPR001433">
    <property type="entry name" value="OxRdtase_FAD/NAD-bd"/>
</dbReference>
<comment type="catalytic activity">
    <reaction evidence="9">
        <text>2 nitric oxide + NADH + 2 O2 = 2 nitrate + NAD(+) + H(+)</text>
        <dbReference type="Rhea" id="RHEA:19469"/>
        <dbReference type="ChEBI" id="CHEBI:15378"/>
        <dbReference type="ChEBI" id="CHEBI:15379"/>
        <dbReference type="ChEBI" id="CHEBI:16480"/>
        <dbReference type="ChEBI" id="CHEBI:17632"/>
        <dbReference type="ChEBI" id="CHEBI:57540"/>
        <dbReference type="ChEBI" id="CHEBI:57945"/>
        <dbReference type="EC" id="1.14.12.17"/>
    </reaction>
</comment>
<keyword evidence="5" id="KW-0001">2Fe-2S</keyword>
<evidence type="ECO:0000256" key="6">
    <source>
        <dbReference type="ARBA" id="ARBA00022857"/>
    </source>
</evidence>
<dbReference type="InterPro" id="IPR050415">
    <property type="entry name" value="MRET"/>
</dbReference>
<dbReference type="Pfam" id="PF00970">
    <property type="entry name" value="FAD_binding_6"/>
    <property type="match status" value="1"/>
</dbReference>
<dbReference type="CDD" id="cd06187">
    <property type="entry name" value="O2ase_reductase_like"/>
    <property type="match status" value="1"/>
</dbReference>
<dbReference type="Proteomes" id="UP000037397">
    <property type="component" value="Unassembled WGS sequence"/>
</dbReference>
<dbReference type="PROSITE" id="PS51384">
    <property type="entry name" value="FAD_FR"/>
    <property type="match status" value="1"/>
</dbReference>
<evidence type="ECO:0000256" key="4">
    <source>
        <dbReference type="ARBA" id="ARBA00012229"/>
    </source>
</evidence>
<gene>
    <name evidence="15" type="ORF">VV01_16755</name>
</gene>
<evidence type="ECO:0000256" key="10">
    <source>
        <dbReference type="ARBA" id="ARBA00049433"/>
    </source>
</evidence>
<dbReference type="AlphaFoldDB" id="A0A0L6CLL4"/>
<dbReference type="SUPFAM" id="SSF63380">
    <property type="entry name" value="Riboflavin synthase domain-like"/>
    <property type="match status" value="1"/>
</dbReference>
<dbReference type="Pfam" id="PF00175">
    <property type="entry name" value="NAD_binding_1"/>
    <property type="match status" value="1"/>
</dbReference>
<dbReference type="GO" id="GO:0051537">
    <property type="term" value="F:2 iron, 2 sulfur cluster binding"/>
    <property type="evidence" value="ECO:0007669"/>
    <property type="project" value="UniProtKB-KW"/>
</dbReference>
<dbReference type="Gene3D" id="1.10.490.10">
    <property type="entry name" value="Globins"/>
    <property type="match status" value="1"/>
</dbReference>
<feature type="region of interest" description="Disordered" evidence="12">
    <location>
        <begin position="368"/>
        <end position="390"/>
    </location>
</feature>
<evidence type="ECO:0000259" key="13">
    <source>
        <dbReference type="PROSITE" id="PS01033"/>
    </source>
</evidence>
<dbReference type="SUPFAM" id="SSF52343">
    <property type="entry name" value="Ferredoxin reductase-like, C-terminal NADP-linked domain"/>
    <property type="match status" value="1"/>
</dbReference>
<keyword evidence="11" id="KW-0479">Metal-binding</keyword>
<dbReference type="GO" id="GO:0019825">
    <property type="term" value="F:oxygen binding"/>
    <property type="evidence" value="ECO:0007669"/>
    <property type="project" value="InterPro"/>
</dbReference>
<dbReference type="PANTHER" id="PTHR47354">
    <property type="entry name" value="NADH OXIDOREDUCTASE HCR"/>
    <property type="match status" value="1"/>
</dbReference>
<evidence type="ECO:0000256" key="2">
    <source>
        <dbReference type="ARBA" id="ARBA00001974"/>
    </source>
</evidence>
<dbReference type="GO" id="GO:0008941">
    <property type="term" value="F:nitric oxide dioxygenase NAD(P)H activity"/>
    <property type="evidence" value="ECO:0007669"/>
    <property type="project" value="UniProtKB-EC"/>
</dbReference>
<dbReference type="PROSITE" id="PS01033">
    <property type="entry name" value="GLOBIN"/>
    <property type="match status" value="1"/>
</dbReference>
<dbReference type="Gene3D" id="2.40.30.10">
    <property type="entry name" value="Translation factors"/>
    <property type="match status" value="1"/>
</dbReference>
<dbReference type="InterPro" id="IPR012292">
    <property type="entry name" value="Globin/Proto"/>
</dbReference>
<comment type="caution">
    <text evidence="15">The sequence shown here is derived from an EMBL/GenBank/DDBJ whole genome shotgun (WGS) entry which is preliminary data.</text>
</comment>
<evidence type="ECO:0000256" key="7">
    <source>
        <dbReference type="ARBA" id="ARBA00023014"/>
    </source>
</evidence>
<proteinExistence type="inferred from homology"/>
<dbReference type="RefSeq" id="WP_050670879.1">
    <property type="nucleotide sequence ID" value="NZ_LAIR01000002.1"/>
</dbReference>
<protein>
    <recommendedName>
        <fullName evidence="4">nitric oxide dioxygenase</fullName>
        <ecNumber evidence="4">1.14.12.17</ecNumber>
    </recommendedName>
</protein>
<dbReference type="EC" id="1.14.12.17" evidence="4"/>
<dbReference type="InterPro" id="IPR001709">
    <property type="entry name" value="Flavoprot_Pyr_Nucl_cyt_Rdtase"/>
</dbReference>
<comment type="similarity">
    <text evidence="3">In the C-terminal section; belongs to the flavoprotein pyridine nucleotide cytochrome reductase family.</text>
</comment>
<comment type="similarity">
    <text evidence="11">Belongs to the globin family.</text>
</comment>
<evidence type="ECO:0000313" key="15">
    <source>
        <dbReference type="EMBL" id="KNX38423.1"/>
    </source>
</evidence>
<feature type="domain" description="FAD-binding FR-type" evidence="14">
    <location>
        <begin position="138"/>
        <end position="238"/>
    </location>
</feature>
<evidence type="ECO:0000256" key="9">
    <source>
        <dbReference type="ARBA" id="ARBA00048649"/>
    </source>
</evidence>
<dbReference type="InterPro" id="IPR009050">
    <property type="entry name" value="Globin-like_sf"/>
</dbReference>
<evidence type="ECO:0000256" key="8">
    <source>
        <dbReference type="ARBA" id="ARBA00023027"/>
    </source>
</evidence>
<dbReference type="OrthoDB" id="3213438at2"/>
<dbReference type="GO" id="GO:0005344">
    <property type="term" value="F:oxygen carrier activity"/>
    <property type="evidence" value="ECO:0007669"/>
    <property type="project" value="UniProtKB-KW"/>
</dbReference>
<evidence type="ECO:0000313" key="16">
    <source>
        <dbReference type="Proteomes" id="UP000037397"/>
    </source>
</evidence>
<dbReference type="Gene3D" id="3.40.50.80">
    <property type="entry name" value="Nucleotide-binding domain of ferredoxin-NADP reductase (FNR) module"/>
    <property type="match status" value="1"/>
</dbReference>
<reference evidence="16" key="1">
    <citation type="submission" date="2015-03" db="EMBL/GenBank/DDBJ databases">
        <title>Luteipulveratus halotolerans sp. nov., a novel actinobacterium (Dermacoccaceae) from Sarawak, Malaysia.</title>
        <authorList>
            <person name="Juboi H."/>
            <person name="Basik A."/>
            <person name="Shamsul S.S."/>
            <person name="Arnold P."/>
            <person name="Schmitt E.K."/>
            <person name="Sanglier J.-J."/>
            <person name="Yeo T."/>
        </authorList>
    </citation>
    <scope>NUCLEOTIDE SEQUENCE [LARGE SCALE GENOMIC DNA]</scope>
    <source>
        <strain evidence="16">C296001</strain>
    </source>
</reference>
<feature type="compositionally biased region" description="Basic and acidic residues" evidence="12">
    <location>
        <begin position="374"/>
        <end position="390"/>
    </location>
</feature>
<dbReference type="CDD" id="cd19753">
    <property type="entry name" value="Mb-like_oxidoreductase"/>
    <property type="match status" value="1"/>
</dbReference>
<keyword evidence="11" id="KW-0349">Heme</keyword>
<comment type="cofactor">
    <cofactor evidence="2">
        <name>FAD</name>
        <dbReference type="ChEBI" id="CHEBI:57692"/>
    </cofactor>
</comment>
<dbReference type="InterPro" id="IPR039261">
    <property type="entry name" value="FNR_nucleotide-bd"/>
</dbReference>
<dbReference type="InterPro" id="IPR000971">
    <property type="entry name" value="Globin"/>
</dbReference>
<dbReference type="PATRIC" id="fig|1631356.3.peg.3328"/>
<dbReference type="PANTHER" id="PTHR47354:SF5">
    <property type="entry name" value="PROTEIN RFBI"/>
    <property type="match status" value="1"/>
</dbReference>
<dbReference type="Pfam" id="PF00042">
    <property type="entry name" value="Globin"/>
    <property type="match status" value="1"/>
</dbReference>
<accession>A0A0L6CLL4</accession>
<keyword evidence="16" id="KW-1185">Reference proteome</keyword>
<comment type="cofactor">
    <cofactor evidence="1">
        <name>heme b</name>
        <dbReference type="ChEBI" id="CHEBI:60344"/>
    </cofactor>
</comment>
<comment type="catalytic activity">
    <reaction evidence="10">
        <text>2 nitric oxide + NADPH + 2 O2 = 2 nitrate + NADP(+) + H(+)</text>
        <dbReference type="Rhea" id="RHEA:19465"/>
        <dbReference type="ChEBI" id="CHEBI:15378"/>
        <dbReference type="ChEBI" id="CHEBI:15379"/>
        <dbReference type="ChEBI" id="CHEBI:16480"/>
        <dbReference type="ChEBI" id="CHEBI:17632"/>
        <dbReference type="ChEBI" id="CHEBI:57783"/>
        <dbReference type="ChEBI" id="CHEBI:58349"/>
        <dbReference type="EC" id="1.14.12.17"/>
    </reaction>
</comment>
<dbReference type="SUPFAM" id="SSF46458">
    <property type="entry name" value="Globin-like"/>
    <property type="match status" value="1"/>
</dbReference>
<evidence type="ECO:0000256" key="11">
    <source>
        <dbReference type="RuleBase" id="RU000356"/>
    </source>
</evidence>
<dbReference type="STRING" id="1631356.VV01_16755"/>
<dbReference type="InterPro" id="IPR017927">
    <property type="entry name" value="FAD-bd_FR_type"/>
</dbReference>
<dbReference type="InterPro" id="IPR008333">
    <property type="entry name" value="Cbr1-like_FAD-bd_dom"/>
</dbReference>